<dbReference type="Proteomes" id="UP000095283">
    <property type="component" value="Unplaced"/>
</dbReference>
<evidence type="ECO:0000313" key="1">
    <source>
        <dbReference type="Proteomes" id="UP000095283"/>
    </source>
</evidence>
<name>A0A1I7X1F9_HETBA</name>
<evidence type="ECO:0000313" key="2">
    <source>
        <dbReference type="WBParaSite" id="Hba_11288"/>
    </source>
</evidence>
<keyword evidence="1" id="KW-1185">Reference proteome</keyword>
<protein>
    <submittedName>
        <fullName evidence="2">Uncharacterized protein</fullName>
    </submittedName>
</protein>
<reference evidence="2" key="1">
    <citation type="submission" date="2016-11" db="UniProtKB">
        <authorList>
            <consortium name="WormBaseParasite"/>
        </authorList>
    </citation>
    <scope>IDENTIFICATION</scope>
</reference>
<dbReference type="WBParaSite" id="Hba_11288">
    <property type="protein sequence ID" value="Hba_11288"/>
    <property type="gene ID" value="Hba_11288"/>
</dbReference>
<dbReference type="AlphaFoldDB" id="A0A1I7X1F9"/>
<proteinExistence type="predicted"/>
<organism evidence="1 2">
    <name type="scientific">Heterorhabditis bacteriophora</name>
    <name type="common">Entomopathogenic nematode worm</name>
    <dbReference type="NCBI Taxonomy" id="37862"/>
    <lineage>
        <taxon>Eukaryota</taxon>
        <taxon>Metazoa</taxon>
        <taxon>Ecdysozoa</taxon>
        <taxon>Nematoda</taxon>
        <taxon>Chromadorea</taxon>
        <taxon>Rhabditida</taxon>
        <taxon>Rhabditina</taxon>
        <taxon>Rhabditomorpha</taxon>
        <taxon>Strongyloidea</taxon>
        <taxon>Heterorhabditidae</taxon>
        <taxon>Heterorhabditis</taxon>
    </lineage>
</organism>
<sequence length="25" mass="2993">MFTVHYYLIMNILIVTITRHKSLKG</sequence>
<accession>A0A1I7X1F9</accession>